<dbReference type="OrthoDB" id="8757469at2"/>
<dbReference type="PATRIC" id="fig|758793.3.peg.6336"/>
<protein>
    <submittedName>
        <fullName evidence="2">Uncharacterized protein</fullName>
    </submittedName>
</protein>
<sequence>MFVVYWLGGNPDAEAAAHFRKFDAASLAEALRFAEELRKRQAEGEDIGFITLCSENPQSVGKPGAADPPAGYDWKKRRR</sequence>
<organism evidence="2 3">
    <name type="scientific">Caballeronia insecticola</name>
    <dbReference type="NCBI Taxonomy" id="758793"/>
    <lineage>
        <taxon>Bacteria</taxon>
        <taxon>Pseudomonadati</taxon>
        <taxon>Pseudomonadota</taxon>
        <taxon>Betaproteobacteria</taxon>
        <taxon>Burkholderiales</taxon>
        <taxon>Burkholderiaceae</taxon>
        <taxon>Caballeronia</taxon>
    </lineage>
</organism>
<dbReference type="HOGENOM" id="CLU_197571_0_0_4"/>
<evidence type="ECO:0000313" key="3">
    <source>
        <dbReference type="Proteomes" id="UP000013966"/>
    </source>
</evidence>
<accession>R4X4C8</accession>
<dbReference type="EMBL" id="AP013061">
    <property type="protein sequence ID" value="BAN28131.1"/>
    <property type="molecule type" value="Genomic_DNA"/>
</dbReference>
<dbReference type="Proteomes" id="UP000013966">
    <property type="component" value="Plasmid p1"/>
</dbReference>
<feature type="region of interest" description="Disordered" evidence="1">
    <location>
        <begin position="55"/>
        <end position="79"/>
    </location>
</feature>
<keyword evidence="2" id="KW-0614">Plasmid</keyword>
<name>R4X4C8_9BURK</name>
<dbReference type="KEGG" id="buo:BRPE64_DCDS11950"/>
<gene>
    <name evidence="2" type="ORF">BRPE64_DCDS11950</name>
</gene>
<reference evidence="2 3" key="2">
    <citation type="journal article" date="2018" name="Int. J. Syst. Evol. Microbiol.">
        <title>Burkholderia insecticola sp. nov., a gut symbiotic bacterium of the bean bug Riptortus pedestris.</title>
        <authorList>
            <person name="Takeshita K."/>
            <person name="Tamaki H."/>
            <person name="Ohbayashi T."/>
            <person name="Meng X.-Y."/>
            <person name="Sone T."/>
            <person name="Mitani Y."/>
            <person name="Peeters C."/>
            <person name="Kikuchi Y."/>
            <person name="Vandamme P."/>
        </authorList>
    </citation>
    <scope>NUCLEOTIDE SEQUENCE [LARGE SCALE GENOMIC DNA]</scope>
    <source>
        <strain evidence="2">RPE64</strain>
        <plasmid evidence="2 3">p1</plasmid>
    </source>
</reference>
<evidence type="ECO:0000256" key="1">
    <source>
        <dbReference type="SAM" id="MobiDB-lite"/>
    </source>
</evidence>
<geneLocation type="plasmid" evidence="2 3">
    <name>p1</name>
</geneLocation>
<dbReference type="AlphaFoldDB" id="R4X4C8"/>
<proteinExistence type="predicted"/>
<keyword evidence="3" id="KW-1185">Reference proteome</keyword>
<reference evidence="2 3" key="1">
    <citation type="journal article" date="2013" name="Genome Announc.">
        <title>Complete Genome Sequence of Burkholderia sp. Strain RPE64, Bacterial Symbiont of the Bean Bug Riptortus pedestris.</title>
        <authorList>
            <person name="Shibata T.F."/>
            <person name="Maeda T."/>
            <person name="Nikoh N."/>
            <person name="Yamaguchi K."/>
            <person name="Oshima K."/>
            <person name="Hattori M."/>
            <person name="Nishiyama T."/>
            <person name="Hasebe M."/>
            <person name="Fukatsu T."/>
            <person name="Kikuchi Y."/>
            <person name="Shigenobu S."/>
        </authorList>
    </citation>
    <scope>NUCLEOTIDE SEQUENCE [LARGE SCALE GENOMIC DNA]</scope>
    <source>
        <plasmid evidence="2 3">p1</plasmid>
    </source>
</reference>
<dbReference type="RefSeq" id="WP_016348839.1">
    <property type="nucleotide sequence ID" value="NC_021289.1"/>
</dbReference>
<evidence type="ECO:0000313" key="2">
    <source>
        <dbReference type="EMBL" id="BAN28131.1"/>
    </source>
</evidence>